<reference evidence="1 2" key="1">
    <citation type="submission" date="2021-02" db="EMBL/GenBank/DDBJ databases">
        <authorList>
            <person name="Jung H.S."/>
            <person name="Chun B.H."/>
            <person name="Jeon C.O."/>
        </authorList>
    </citation>
    <scope>NUCLEOTIDE SEQUENCE [LARGE SCALE GENOMIC DNA]</scope>
    <source>
        <strain evidence="1 2">LMG 25203</strain>
    </source>
</reference>
<evidence type="ECO:0000313" key="1">
    <source>
        <dbReference type="EMBL" id="MBM6498084.1"/>
    </source>
</evidence>
<gene>
    <name evidence="1" type="ORF">H9X54_002055</name>
</gene>
<comment type="caution">
    <text evidence="1">The sequence shown here is derived from an EMBL/GenBank/DDBJ whole genome shotgun (WGS) entry which is preliminary data.</text>
</comment>
<sequence length="346" mass="40306">MSKPFLYLFLFFNIFCATAQKQEKLFEQSFALLHSMIDNDNNFSFKKAVFSVENAYLDDKLDTLYINNQIRLLSTLCNSLIENRFLAYVENDKEKVNKWASVYQVMCDTIPLNINGKLYKYEPFGYDFNDVFGHQNRENLFVSKLLETHKGNCRSLPYLYKILCEELGTSAHLALAPNHIYIKHQNKKNGWYNTELTSGIFPIDAWIMASGFVHLDAITNGVYMKALNNKESIALLLIDLADNYNAKFPNNDGVFVLQCCELAIQNYPHFANALILKAETIKKQIKAETDNEKANKMFADLENQYKFIHKIGYRNMPEEMYLNWLVSLKTERNKFENKKLNTFNKN</sequence>
<organism evidence="1 2">
    <name type="scientific">Flavobacterium macrobrachii</name>
    <dbReference type="NCBI Taxonomy" id="591204"/>
    <lineage>
        <taxon>Bacteria</taxon>
        <taxon>Pseudomonadati</taxon>
        <taxon>Bacteroidota</taxon>
        <taxon>Flavobacteriia</taxon>
        <taxon>Flavobacteriales</taxon>
        <taxon>Flavobacteriaceae</taxon>
        <taxon>Flavobacterium</taxon>
    </lineage>
</organism>
<dbReference type="EMBL" id="JACSOD020000381">
    <property type="protein sequence ID" value="MBM6498084.1"/>
    <property type="molecule type" value="Genomic_DNA"/>
</dbReference>
<keyword evidence="2" id="KW-1185">Reference proteome</keyword>
<protein>
    <recommendedName>
        <fullName evidence="3">Transglutaminase-like superfamily protein</fullName>
    </recommendedName>
</protein>
<evidence type="ECO:0008006" key="3">
    <source>
        <dbReference type="Google" id="ProtNLM"/>
    </source>
</evidence>
<dbReference type="RefSeq" id="WP_187658665.1">
    <property type="nucleotide sequence ID" value="NZ_JACSOD020000381.1"/>
</dbReference>
<accession>A0ABS2CT52</accession>
<proteinExistence type="predicted"/>
<dbReference type="Proteomes" id="UP000759529">
    <property type="component" value="Unassembled WGS sequence"/>
</dbReference>
<name>A0ABS2CT52_9FLAO</name>
<evidence type="ECO:0000313" key="2">
    <source>
        <dbReference type="Proteomes" id="UP000759529"/>
    </source>
</evidence>